<organism evidence="1 2">
    <name type="scientific">Neorhizobium galegae bv. orientalis str. HAMBI 540</name>
    <dbReference type="NCBI Taxonomy" id="1028800"/>
    <lineage>
        <taxon>Bacteria</taxon>
        <taxon>Pseudomonadati</taxon>
        <taxon>Pseudomonadota</taxon>
        <taxon>Alphaproteobacteria</taxon>
        <taxon>Hyphomicrobiales</taxon>
        <taxon>Rhizobiaceae</taxon>
        <taxon>Rhizobium/Agrobacterium group</taxon>
        <taxon>Neorhizobium</taxon>
    </lineage>
</organism>
<reference evidence="2" key="1">
    <citation type="journal article" date="2014" name="BMC Genomics">
        <title>Genome sequencing of two Neorhizobium galegae strains reveals a noeT gene responsible for the unusual acetylation of the nodulation factors.</title>
        <authorList>
            <person name="Osterman J."/>
            <person name="Marsh J."/>
            <person name="Laine P.K."/>
            <person name="Zeng Z."/>
            <person name="Alatalo E."/>
            <person name="Sullivan J.T."/>
            <person name="Young J.P."/>
            <person name="Thomas-Oates J."/>
            <person name="Paulin L."/>
            <person name="Lindstrom K."/>
        </authorList>
    </citation>
    <scope>NUCLEOTIDE SEQUENCE [LARGE SCALE GENOMIC DNA]</scope>
    <source>
        <strain evidence="2">HAMBI 540</strain>
    </source>
</reference>
<dbReference type="AlphaFoldDB" id="A0A068SL05"/>
<protein>
    <recommendedName>
        <fullName evidence="3">GNAT family N-acetyltransferase</fullName>
    </recommendedName>
</protein>
<accession>A0A068SL05</accession>
<dbReference type="KEGG" id="ngg:RG540_CH02850"/>
<sequence>MEMDYDVGVLNAADVYRAYAVVQLVMSGLDLQRWKRLTASASLRRDWLAVTDAQGYVRGLCHVFTREHPVYGRQLEIPLFASVSLLDDQRIARHLFEFAKLRAKLDGCEKVHFWSSASRDWGSLDTLRDAESWDDGLVYDMGTDRATIH</sequence>
<dbReference type="eggNOG" id="ENOG5032IWU">
    <property type="taxonomic scope" value="Bacteria"/>
</dbReference>
<name>A0A068SL05_NEOGA</name>
<dbReference type="PATRIC" id="fig|1028800.3.peg.290"/>
<dbReference type="HOGENOM" id="CLU_1747686_0_0_5"/>
<evidence type="ECO:0000313" key="1">
    <source>
        <dbReference type="EMBL" id="CDN46479.1"/>
    </source>
</evidence>
<evidence type="ECO:0008006" key="3">
    <source>
        <dbReference type="Google" id="ProtNLM"/>
    </source>
</evidence>
<dbReference type="Proteomes" id="UP000028181">
    <property type="component" value="Chromosome I"/>
</dbReference>
<gene>
    <name evidence="1" type="ORF">RG540_CH02850</name>
</gene>
<proteinExistence type="predicted"/>
<evidence type="ECO:0000313" key="2">
    <source>
        <dbReference type="Proteomes" id="UP000028181"/>
    </source>
</evidence>
<dbReference type="EMBL" id="HG938353">
    <property type="protein sequence ID" value="CDN46479.1"/>
    <property type="molecule type" value="Genomic_DNA"/>
</dbReference>
<keyword evidence="2" id="KW-1185">Reference proteome</keyword>